<keyword evidence="7" id="KW-0418">Kinase</keyword>
<evidence type="ECO:0000256" key="6">
    <source>
        <dbReference type="ARBA" id="ARBA00022683"/>
    </source>
</evidence>
<dbReference type="InterPro" id="IPR002178">
    <property type="entry name" value="PTS_EIIA_type-2_dom"/>
</dbReference>
<keyword evidence="3" id="KW-0963">Cytoplasm</keyword>
<organism evidence="12">
    <name type="scientific">Sporolactobacillus sp. Y61</name>
    <dbReference type="NCBI Taxonomy" id="3160863"/>
    <lineage>
        <taxon>Bacteria</taxon>
        <taxon>Bacillati</taxon>
        <taxon>Bacillota</taxon>
        <taxon>Bacilli</taxon>
        <taxon>Bacillales</taxon>
        <taxon>Sporolactobacillaceae</taxon>
        <taxon>Sporolactobacillus</taxon>
    </lineage>
</organism>
<dbReference type="EMBL" id="CP159510">
    <property type="protein sequence ID" value="XCJ16447.1"/>
    <property type="molecule type" value="Genomic_DNA"/>
</dbReference>
<evidence type="ECO:0000256" key="10">
    <source>
        <dbReference type="ARBA" id="ARBA00042072"/>
    </source>
</evidence>
<dbReference type="PROSITE" id="PS51094">
    <property type="entry name" value="PTS_EIIA_TYPE_2"/>
    <property type="match status" value="1"/>
</dbReference>
<evidence type="ECO:0000256" key="7">
    <source>
        <dbReference type="ARBA" id="ARBA00022777"/>
    </source>
</evidence>
<evidence type="ECO:0000256" key="9">
    <source>
        <dbReference type="ARBA" id="ARBA00041175"/>
    </source>
</evidence>
<evidence type="ECO:0000256" key="5">
    <source>
        <dbReference type="ARBA" id="ARBA00022679"/>
    </source>
</evidence>
<reference evidence="12" key="1">
    <citation type="submission" date="2024-06" db="EMBL/GenBank/DDBJ databases">
        <authorList>
            <person name="Fan A."/>
            <person name="Zhang F.Y."/>
            <person name="Zhang L."/>
        </authorList>
    </citation>
    <scope>NUCLEOTIDE SEQUENCE</scope>
    <source>
        <strain evidence="12">Y61</strain>
    </source>
</reference>
<proteinExistence type="predicted"/>
<comment type="function">
    <text evidence="8">The phosphoenolpyruvate-dependent sugar phosphotransferase system (sugar PTS), a major carbohydrate active transport system, catalyzes the phosphorylation of incoming sugar substrates concomitantly with their translocation across the cell membrane. The enzyme II UlaABC PTS system is involved in ascorbate transport.</text>
</comment>
<sequence length="153" mass="16738">MITDWLQKNSVLAQIEVSSSTEAIEKSGQLLVDSGCAEPKYITAMLENFYRNGNYIVMAPGIAVPHASPGPAVLRPGLSLLTLKKPIHFGHPKNDPVNLVAAFCAVDHQSHLGMLMDLAALLERQDKLERMRIASSKKEILKIVSEDVEKSSC</sequence>
<evidence type="ECO:0000313" key="12">
    <source>
        <dbReference type="EMBL" id="XCJ16447.1"/>
    </source>
</evidence>
<evidence type="ECO:0000256" key="4">
    <source>
        <dbReference type="ARBA" id="ARBA00022553"/>
    </source>
</evidence>
<comment type="subcellular location">
    <subcellularLocation>
        <location evidence="1">Cytoplasm</location>
    </subcellularLocation>
</comment>
<dbReference type="Pfam" id="PF00359">
    <property type="entry name" value="PTS_EIIA_2"/>
    <property type="match status" value="1"/>
</dbReference>
<dbReference type="SUPFAM" id="SSF55804">
    <property type="entry name" value="Phoshotransferase/anion transport protein"/>
    <property type="match status" value="1"/>
</dbReference>
<keyword evidence="5" id="KW-0808">Transferase</keyword>
<evidence type="ECO:0000256" key="3">
    <source>
        <dbReference type="ARBA" id="ARBA00022490"/>
    </source>
</evidence>
<dbReference type="PANTHER" id="PTHR36203">
    <property type="entry name" value="ASCORBATE-SPECIFIC PTS SYSTEM EIIA COMPONENT"/>
    <property type="match status" value="1"/>
</dbReference>
<dbReference type="GO" id="GO:0005737">
    <property type="term" value="C:cytoplasm"/>
    <property type="evidence" value="ECO:0007669"/>
    <property type="project" value="UniProtKB-SubCell"/>
</dbReference>
<feature type="domain" description="PTS EIIA type-2" evidence="11">
    <location>
        <begin position="4"/>
        <end position="147"/>
    </location>
</feature>
<protein>
    <recommendedName>
        <fullName evidence="9">Ascorbate-specific PTS system EIIA component</fullName>
    </recommendedName>
    <alternativeName>
        <fullName evidence="10">Ascorbate-specific phosphotransferase enzyme IIA component</fullName>
    </alternativeName>
</protein>
<keyword evidence="2" id="KW-0813">Transport</keyword>
<accession>A0AAU8IE21</accession>
<name>A0AAU8IE21_9BACL</name>
<dbReference type="InterPro" id="IPR016152">
    <property type="entry name" value="PTrfase/Anion_transptr"/>
</dbReference>
<dbReference type="GO" id="GO:0009401">
    <property type="term" value="P:phosphoenolpyruvate-dependent sugar phosphotransferase system"/>
    <property type="evidence" value="ECO:0007669"/>
    <property type="project" value="UniProtKB-KW"/>
</dbReference>
<keyword evidence="4" id="KW-0597">Phosphoprotein</keyword>
<evidence type="ECO:0000256" key="8">
    <source>
        <dbReference type="ARBA" id="ARBA00037387"/>
    </source>
</evidence>
<keyword evidence="12" id="KW-0762">Sugar transport</keyword>
<evidence type="ECO:0000259" key="11">
    <source>
        <dbReference type="PROSITE" id="PS51094"/>
    </source>
</evidence>
<dbReference type="PANTHER" id="PTHR36203:SF1">
    <property type="entry name" value="ASCORBATE-SPECIFIC PTS SYSTEM EIIA COMPONENT"/>
    <property type="match status" value="1"/>
</dbReference>
<dbReference type="AlphaFoldDB" id="A0AAU8IE21"/>
<dbReference type="RefSeq" id="WP_353947952.1">
    <property type="nucleotide sequence ID" value="NZ_CP159510.1"/>
</dbReference>
<evidence type="ECO:0000256" key="2">
    <source>
        <dbReference type="ARBA" id="ARBA00022448"/>
    </source>
</evidence>
<keyword evidence="6" id="KW-0598">Phosphotransferase system</keyword>
<dbReference type="Gene3D" id="3.40.930.10">
    <property type="entry name" value="Mannitol-specific EII, Chain A"/>
    <property type="match status" value="1"/>
</dbReference>
<dbReference type="GO" id="GO:0016301">
    <property type="term" value="F:kinase activity"/>
    <property type="evidence" value="ECO:0007669"/>
    <property type="project" value="UniProtKB-KW"/>
</dbReference>
<gene>
    <name evidence="12" type="ORF">ABNN70_12370</name>
</gene>
<evidence type="ECO:0000256" key="1">
    <source>
        <dbReference type="ARBA" id="ARBA00004496"/>
    </source>
</evidence>
<dbReference type="InterPro" id="IPR051351">
    <property type="entry name" value="Ascorbate-PTS_EIIA_comp"/>
</dbReference>
<dbReference type="CDD" id="cd00211">
    <property type="entry name" value="PTS_IIA_fru"/>
    <property type="match status" value="1"/>
</dbReference>